<feature type="transmembrane region" description="Helical" evidence="6">
    <location>
        <begin position="189"/>
        <end position="212"/>
    </location>
</feature>
<dbReference type="CDD" id="cd00637">
    <property type="entry name" value="7tm_classA_rhodopsin-like"/>
    <property type="match status" value="1"/>
</dbReference>
<comment type="subcellular location">
    <subcellularLocation>
        <location evidence="1">Membrane</location>
    </subcellularLocation>
</comment>
<dbReference type="Pfam" id="PF00001">
    <property type="entry name" value="7tm_1"/>
    <property type="match status" value="1"/>
</dbReference>
<dbReference type="Proteomes" id="UP000009022">
    <property type="component" value="Unassembled WGS sequence"/>
</dbReference>
<evidence type="ECO:0000256" key="5">
    <source>
        <dbReference type="RuleBase" id="RU000688"/>
    </source>
</evidence>
<comment type="similarity">
    <text evidence="5">Belongs to the G-protein coupled receptor 1 family.</text>
</comment>
<dbReference type="EMBL" id="DS985276">
    <property type="protein sequence ID" value="EDV19321.1"/>
    <property type="molecule type" value="Genomic_DNA"/>
</dbReference>
<keyword evidence="9" id="KW-1185">Reference proteome</keyword>
<dbReference type="RefSeq" id="XP_002118172.1">
    <property type="nucleotide sequence ID" value="XM_002118136.1"/>
</dbReference>
<feature type="transmembrane region" description="Helical" evidence="6">
    <location>
        <begin position="22"/>
        <end position="47"/>
    </location>
</feature>
<dbReference type="GO" id="GO:0007218">
    <property type="term" value="P:neuropeptide signaling pathway"/>
    <property type="evidence" value="ECO:0000318"/>
    <property type="project" value="GO_Central"/>
</dbReference>
<dbReference type="InParanoid" id="B3SD58"/>
<feature type="transmembrane region" description="Helical" evidence="6">
    <location>
        <begin position="106"/>
        <end position="124"/>
    </location>
</feature>
<feature type="transmembrane region" description="Helical" evidence="6">
    <location>
        <begin position="292"/>
        <end position="309"/>
    </location>
</feature>
<dbReference type="PhylomeDB" id="B3SD58"/>
<name>B3SD58_TRIAD</name>
<dbReference type="InterPro" id="IPR000276">
    <property type="entry name" value="GPCR_Rhodpsn"/>
</dbReference>
<dbReference type="OMA" id="NAMVITI"/>
<dbReference type="eggNOG" id="KOG3656">
    <property type="taxonomic scope" value="Eukaryota"/>
</dbReference>
<dbReference type="OrthoDB" id="5961208at2759"/>
<dbReference type="GeneID" id="6759404"/>
<dbReference type="PRINTS" id="PR00237">
    <property type="entry name" value="GPCRRHODOPSN"/>
</dbReference>
<dbReference type="PROSITE" id="PS51257">
    <property type="entry name" value="PROKAR_LIPOPROTEIN"/>
    <property type="match status" value="1"/>
</dbReference>
<feature type="domain" description="G-protein coupled receptors family 1 profile" evidence="7">
    <location>
        <begin position="37"/>
        <end position="308"/>
    </location>
</feature>
<dbReference type="GO" id="GO:0008528">
    <property type="term" value="F:G protein-coupled peptide receptor activity"/>
    <property type="evidence" value="ECO:0000318"/>
    <property type="project" value="GO_Central"/>
</dbReference>
<keyword evidence="4 6" id="KW-0472">Membrane</keyword>
<evidence type="ECO:0000259" key="7">
    <source>
        <dbReference type="PROSITE" id="PS50262"/>
    </source>
</evidence>
<sequence length="408" mass="46510">MNESRNPNIFINETLSANVLPILQACYATTAFLAVTSNALICFLLGRRKKIMRQSSNKFIFGLSVSGLIEACILFLMPSFIIPIADYILPKGLAGDIFCRLISSEYLLHVPCYLSVQMIASMGIERWYAVVKPTKYKRVFSRRNTSTLLFTLVALSFAWPVDYILRDSHISNQSKLYSPCQIIARPIDFMLFFILETFRLYLPLMITIFCYVDISRRTGKTNSLSSLKVRGPGADWIMIRRNIKAVIRRKLTYMAFISFIVFVVCWLPRLVYQVLIIFKLVSLSDYYIMKRVVLLPIVFNAFLNPVIYASTNDTIRKQLGLKTSLRYPRVRQPTHLPIIGSGIFGLGNRRGSMAPLFSPQSLGRFSISRRKRRIDIMEALDSETSTVTAPKSNDEGTTLTRIIEVTPN</sequence>
<dbReference type="PANTHER" id="PTHR45698">
    <property type="entry name" value="TRACE AMINE-ASSOCIATED RECEPTOR 19N-RELATED"/>
    <property type="match status" value="1"/>
</dbReference>
<feature type="transmembrane region" description="Helical" evidence="6">
    <location>
        <begin position="251"/>
        <end position="272"/>
    </location>
</feature>
<evidence type="ECO:0000313" key="8">
    <source>
        <dbReference type="EMBL" id="EDV19321.1"/>
    </source>
</evidence>
<dbReference type="PROSITE" id="PS00237">
    <property type="entry name" value="G_PROTEIN_RECEP_F1_1"/>
    <property type="match status" value="1"/>
</dbReference>
<dbReference type="PANTHER" id="PTHR45698:SF1">
    <property type="entry name" value="TRACE AMINE-ASSOCIATED RECEPTOR 13C-LIKE"/>
    <property type="match status" value="1"/>
</dbReference>
<evidence type="ECO:0000256" key="3">
    <source>
        <dbReference type="ARBA" id="ARBA00022989"/>
    </source>
</evidence>
<feature type="transmembrane region" description="Helical" evidence="6">
    <location>
        <begin position="145"/>
        <end position="165"/>
    </location>
</feature>
<protein>
    <recommendedName>
        <fullName evidence="7">G-protein coupled receptors family 1 profile domain-containing protein</fullName>
    </recommendedName>
</protein>
<dbReference type="SUPFAM" id="SSF81321">
    <property type="entry name" value="Family A G protein-coupled receptor-like"/>
    <property type="match status" value="1"/>
</dbReference>
<accession>B3SD58</accession>
<reference evidence="8 9" key="1">
    <citation type="journal article" date="2008" name="Nature">
        <title>The Trichoplax genome and the nature of placozoans.</title>
        <authorList>
            <person name="Srivastava M."/>
            <person name="Begovic E."/>
            <person name="Chapman J."/>
            <person name="Putnam N.H."/>
            <person name="Hellsten U."/>
            <person name="Kawashima T."/>
            <person name="Kuo A."/>
            <person name="Mitros T."/>
            <person name="Salamov A."/>
            <person name="Carpenter M.L."/>
            <person name="Signorovitch A.Y."/>
            <person name="Moreno M.A."/>
            <person name="Kamm K."/>
            <person name="Grimwood J."/>
            <person name="Schmutz J."/>
            <person name="Shapiro H."/>
            <person name="Grigoriev I.V."/>
            <person name="Buss L.W."/>
            <person name="Schierwater B."/>
            <person name="Dellaporta S.L."/>
            <person name="Rokhsar D.S."/>
        </authorList>
    </citation>
    <scope>NUCLEOTIDE SEQUENCE [LARGE SCALE GENOMIC DNA]</scope>
    <source>
        <strain evidence="8 9">Grell-BS-1999</strain>
    </source>
</reference>
<evidence type="ECO:0000256" key="4">
    <source>
        <dbReference type="ARBA" id="ARBA00023136"/>
    </source>
</evidence>
<feature type="transmembrane region" description="Helical" evidence="6">
    <location>
        <begin position="59"/>
        <end position="86"/>
    </location>
</feature>
<gene>
    <name evidence="8" type="ORF">TRIADDRAFT_62216</name>
</gene>
<keyword evidence="5" id="KW-0807">Transducer</keyword>
<dbReference type="GO" id="GO:0005886">
    <property type="term" value="C:plasma membrane"/>
    <property type="evidence" value="ECO:0000318"/>
    <property type="project" value="GO_Central"/>
</dbReference>
<keyword evidence="2 5" id="KW-0812">Transmembrane</keyword>
<organism evidence="8 9">
    <name type="scientific">Trichoplax adhaerens</name>
    <name type="common">Trichoplax reptans</name>
    <dbReference type="NCBI Taxonomy" id="10228"/>
    <lineage>
        <taxon>Eukaryota</taxon>
        <taxon>Metazoa</taxon>
        <taxon>Placozoa</taxon>
        <taxon>Uniplacotomia</taxon>
        <taxon>Trichoplacea</taxon>
        <taxon>Trichoplacidae</taxon>
        <taxon>Trichoplax</taxon>
    </lineage>
</organism>
<keyword evidence="5" id="KW-0297">G-protein coupled receptor</keyword>
<dbReference type="AlphaFoldDB" id="B3SD58"/>
<proteinExistence type="inferred from homology"/>
<evidence type="ECO:0000256" key="6">
    <source>
        <dbReference type="SAM" id="Phobius"/>
    </source>
</evidence>
<dbReference type="HOGENOM" id="CLU_674983_0_0_1"/>
<evidence type="ECO:0000256" key="2">
    <source>
        <dbReference type="ARBA" id="ARBA00022692"/>
    </source>
</evidence>
<evidence type="ECO:0000313" key="9">
    <source>
        <dbReference type="Proteomes" id="UP000009022"/>
    </source>
</evidence>
<dbReference type="FunCoup" id="B3SD58">
    <property type="interactions" value="99"/>
</dbReference>
<dbReference type="InterPro" id="IPR017452">
    <property type="entry name" value="GPCR_Rhodpsn_7TM"/>
</dbReference>
<dbReference type="PROSITE" id="PS50262">
    <property type="entry name" value="G_PROTEIN_RECEP_F1_2"/>
    <property type="match status" value="1"/>
</dbReference>
<dbReference type="CTD" id="6759404"/>
<evidence type="ECO:0000256" key="1">
    <source>
        <dbReference type="ARBA" id="ARBA00004370"/>
    </source>
</evidence>
<keyword evidence="3 6" id="KW-1133">Transmembrane helix</keyword>
<dbReference type="KEGG" id="tad:TRIADDRAFT_62216"/>
<keyword evidence="5" id="KW-0675">Receptor</keyword>
<dbReference type="Gene3D" id="1.20.1070.10">
    <property type="entry name" value="Rhodopsin 7-helix transmembrane proteins"/>
    <property type="match status" value="1"/>
</dbReference>